<evidence type="ECO:0000259" key="2">
    <source>
        <dbReference type="Pfam" id="PF13478"/>
    </source>
</evidence>
<dbReference type="Pfam" id="PF02625">
    <property type="entry name" value="XdhC_CoxI"/>
    <property type="match status" value="1"/>
</dbReference>
<name>A0A5C6RV93_9BACT</name>
<dbReference type="EMBL" id="VOOR01000008">
    <property type="protein sequence ID" value="TXB66271.1"/>
    <property type="molecule type" value="Genomic_DNA"/>
</dbReference>
<accession>A0A5C6RV93</accession>
<comment type="caution">
    <text evidence="3">The sequence shown here is derived from an EMBL/GenBank/DDBJ whole genome shotgun (WGS) entry which is preliminary data.</text>
</comment>
<keyword evidence="4" id="KW-1185">Reference proteome</keyword>
<dbReference type="OrthoDB" id="9773039at2"/>
<dbReference type="RefSeq" id="WP_147166440.1">
    <property type="nucleotide sequence ID" value="NZ_VOOR01000008.1"/>
</dbReference>
<dbReference type="InterPro" id="IPR052698">
    <property type="entry name" value="MoCofactor_Util/Proc"/>
</dbReference>
<feature type="domain" description="XdhC Rossmann" evidence="2">
    <location>
        <begin position="206"/>
        <end position="344"/>
    </location>
</feature>
<evidence type="ECO:0000313" key="4">
    <source>
        <dbReference type="Proteomes" id="UP000321580"/>
    </source>
</evidence>
<protein>
    <submittedName>
        <fullName evidence="3">XdhC family protein</fullName>
    </submittedName>
</protein>
<proteinExistence type="predicted"/>
<dbReference type="InterPro" id="IPR003777">
    <property type="entry name" value="XdhC_CoxI"/>
</dbReference>
<organism evidence="3 4">
    <name type="scientific">Phaeodactylibacter luteus</name>
    <dbReference type="NCBI Taxonomy" id="1564516"/>
    <lineage>
        <taxon>Bacteria</taxon>
        <taxon>Pseudomonadati</taxon>
        <taxon>Bacteroidota</taxon>
        <taxon>Saprospiria</taxon>
        <taxon>Saprospirales</taxon>
        <taxon>Haliscomenobacteraceae</taxon>
        <taxon>Phaeodactylibacter</taxon>
    </lineage>
</organism>
<dbReference type="Gene3D" id="3.40.50.720">
    <property type="entry name" value="NAD(P)-binding Rossmann-like Domain"/>
    <property type="match status" value="1"/>
</dbReference>
<evidence type="ECO:0000313" key="3">
    <source>
        <dbReference type="EMBL" id="TXB66271.1"/>
    </source>
</evidence>
<dbReference type="AlphaFoldDB" id="A0A5C6RV93"/>
<dbReference type="PANTHER" id="PTHR30388">
    <property type="entry name" value="ALDEHYDE OXIDOREDUCTASE MOLYBDENUM COFACTOR ASSEMBLY PROTEIN"/>
    <property type="match status" value="1"/>
</dbReference>
<reference evidence="3 4" key="1">
    <citation type="submission" date="2019-08" db="EMBL/GenBank/DDBJ databases">
        <title>Genome of Phaeodactylibacter luteus.</title>
        <authorList>
            <person name="Bowman J.P."/>
        </authorList>
    </citation>
    <scope>NUCLEOTIDE SEQUENCE [LARGE SCALE GENOMIC DNA]</scope>
    <source>
        <strain evidence="3 4">KCTC 42180</strain>
    </source>
</reference>
<gene>
    <name evidence="3" type="ORF">FRY97_05515</name>
</gene>
<dbReference type="InterPro" id="IPR027051">
    <property type="entry name" value="XdhC_Rossmann_dom"/>
</dbReference>
<dbReference type="Proteomes" id="UP000321580">
    <property type="component" value="Unassembled WGS sequence"/>
</dbReference>
<dbReference type="Pfam" id="PF13478">
    <property type="entry name" value="XdhC_C"/>
    <property type="match status" value="1"/>
</dbReference>
<evidence type="ECO:0000259" key="1">
    <source>
        <dbReference type="Pfam" id="PF02625"/>
    </source>
</evidence>
<dbReference type="PANTHER" id="PTHR30388:SF4">
    <property type="entry name" value="MOLYBDENUM COFACTOR INSERTION CHAPERONE PAOD"/>
    <property type="match status" value="1"/>
</dbReference>
<sequence length="367" mass="40362">MKEIRSILKAYKDLPEGRRVALATVVRVEGSSYRRTGARMLIMDDGNWIGGISGGCLEGDALRKAQLAILREQPSLVTYDTTDDDAQQIGVGLGCNGIIDVLIAPLEQDSPLNPLHILEGCLGERQPSILLTISHYEGAGPLYPGQMIKYENGGLAGKLPEGFPIKQLLADIEQVQARQKSSSNTYPWKREEVGVFIEFLPPELRLLLFGGNYDVFPMAQLARAIGHEVTVYANPHKLSRAIFKEAHVVKEKEAEVEVDDYTACILMAHDYKTDLANLQRLLPTDVPYIGLLGPRKRTDKMLDELAAAGFALNGESQARLHSPVGLDIGALSPEEIALSVLAEIRAFFSQRSGGFLKHRRGTIHERA</sequence>
<feature type="domain" description="XdhC- CoxI" evidence="1">
    <location>
        <begin position="16"/>
        <end position="80"/>
    </location>
</feature>